<comment type="caution">
    <text evidence="1">The sequence shown here is derived from an EMBL/GenBank/DDBJ whole genome shotgun (WGS) entry which is preliminary data.</text>
</comment>
<gene>
    <name evidence="1" type="ORF">JEQ12_005795</name>
</gene>
<sequence>MAAAVLRDPPQGRESFVHNGMDMTLAMARWGSSDGFGKTSCWRSTSCRGRSTSPHIADEAPDVDIGQRLCKQAWPERLNIYTGCF</sequence>
<protein>
    <submittedName>
        <fullName evidence="1">Uncharacterized protein</fullName>
    </submittedName>
</protein>
<reference evidence="1 2" key="1">
    <citation type="submission" date="2020-12" db="EMBL/GenBank/DDBJ databases">
        <title>De novo assembly of Tibetan sheep genome.</title>
        <authorList>
            <person name="Li X."/>
        </authorList>
    </citation>
    <scope>NUCLEOTIDE SEQUENCE [LARGE SCALE GENOMIC DNA]</scope>
    <source>
        <tissue evidence="1">Heart</tissue>
    </source>
</reference>
<evidence type="ECO:0000313" key="2">
    <source>
        <dbReference type="Proteomes" id="UP000664991"/>
    </source>
</evidence>
<dbReference type="EMBL" id="JAEMGP010000014">
    <property type="protein sequence ID" value="KAG5201261.1"/>
    <property type="molecule type" value="Genomic_DNA"/>
</dbReference>
<evidence type="ECO:0000313" key="1">
    <source>
        <dbReference type="EMBL" id="KAG5201261.1"/>
    </source>
</evidence>
<organism evidence="1 2">
    <name type="scientific">Ovis aries</name>
    <name type="common">Sheep</name>
    <dbReference type="NCBI Taxonomy" id="9940"/>
    <lineage>
        <taxon>Eukaryota</taxon>
        <taxon>Metazoa</taxon>
        <taxon>Chordata</taxon>
        <taxon>Craniata</taxon>
        <taxon>Vertebrata</taxon>
        <taxon>Euteleostomi</taxon>
        <taxon>Mammalia</taxon>
        <taxon>Eutheria</taxon>
        <taxon>Laurasiatheria</taxon>
        <taxon>Artiodactyla</taxon>
        <taxon>Ruminantia</taxon>
        <taxon>Pecora</taxon>
        <taxon>Bovidae</taxon>
        <taxon>Caprinae</taxon>
        <taxon>Ovis</taxon>
    </lineage>
</organism>
<name>A0A836A4T3_SHEEP</name>
<dbReference type="AlphaFoldDB" id="A0A836A4T3"/>
<dbReference type="Proteomes" id="UP000664991">
    <property type="component" value="Chromosome 14"/>
</dbReference>
<proteinExistence type="predicted"/>
<accession>A0A836A4T3</accession>